<comment type="subcellular location">
    <subcellularLocation>
        <location evidence="1">Membrane</location>
        <topology evidence="1">Multi-pass membrane protein</topology>
    </subcellularLocation>
</comment>
<feature type="transmembrane region" description="Helical" evidence="10">
    <location>
        <begin position="27"/>
        <end position="46"/>
    </location>
</feature>
<dbReference type="Pfam" id="PF01151">
    <property type="entry name" value="ELO"/>
    <property type="match status" value="1"/>
</dbReference>
<evidence type="ECO:0000313" key="11">
    <source>
        <dbReference type="WBParaSite" id="HDID_0000515001-mRNA-1"/>
    </source>
</evidence>
<dbReference type="GO" id="GO:0030148">
    <property type="term" value="P:sphingolipid biosynthetic process"/>
    <property type="evidence" value="ECO:0007669"/>
    <property type="project" value="TreeGrafter"/>
</dbReference>
<feature type="transmembrane region" description="Helical" evidence="10">
    <location>
        <begin position="130"/>
        <end position="149"/>
    </location>
</feature>
<sequence length="225" mass="26605">LYLFIVLWFGPWLMTFRKCAFDLRNFMIIYNTLLVLLNAYIAQILIKSAWALNYDILCQRISYSNDPLEIQIASGLWCYYVSKLIEFTDTIIFVLRKKKSQMTFLHVYHHITMPFWCWIAVRWYAGGSTFFIPAMNSVIHCIMYTYYGASALGIRFVQKRWLTALQLVQFFTGIIFGISLLYNSCIFIPRPLIYLGLVYGITIILLFINFYREVYTNKVQKDRTA</sequence>
<comment type="catalytic activity">
    <reaction evidence="10">
        <text>a very-long-chain acyl-CoA + malonyl-CoA + H(+) = a very-long-chain 3-oxoacyl-CoA + CO2 + CoA</text>
        <dbReference type="Rhea" id="RHEA:32727"/>
        <dbReference type="ChEBI" id="CHEBI:15378"/>
        <dbReference type="ChEBI" id="CHEBI:16526"/>
        <dbReference type="ChEBI" id="CHEBI:57287"/>
        <dbReference type="ChEBI" id="CHEBI:57384"/>
        <dbReference type="ChEBI" id="CHEBI:90725"/>
        <dbReference type="ChEBI" id="CHEBI:90736"/>
        <dbReference type="EC" id="2.3.1.199"/>
    </reaction>
</comment>
<dbReference type="AlphaFoldDB" id="A0A0R3SJN5"/>
<dbReference type="GO" id="GO:0009922">
    <property type="term" value="F:fatty acid elongase activity"/>
    <property type="evidence" value="ECO:0007669"/>
    <property type="project" value="UniProtKB-EC"/>
</dbReference>
<feature type="transmembrane region" description="Helical" evidence="10">
    <location>
        <begin position="105"/>
        <end position="124"/>
    </location>
</feature>
<reference evidence="11" key="1">
    <citation type="submission" date="2017-02" db="UniProtKB">
        <authorList>
            <consortium name="WormBaseParasite"/>
        </authorList>
    </citation>
    <scope>IDENTIFICATION</scope>
</reference>
<keyword evidence="3 10" id="KW-0808">Transferase</keyword>
<evidence type="ECO:0000256" key="2">
    <source>
        <dbReference type="ARBA" id="ARBA00022516"/>
    </source>
</evidence>
<dbReference type="PANTHER" id="PTHR11157:SF12">
    <property type="entry name" value="ELONGATION OF VERY LONG CHAIN FATTY ACIDS PROTEIN 4"/>
    <property type="match status" value="1"/>
</dbReference>
<evidence type="ECO:0000256" key="5">
    <source>
        <dbReference type="ARBA" id="ARBA00022832"/>
    </source>
</evidence>
<evidence type="ECO:0000256" key="4">
    <source>
        <dbReference type="ARBA" id="ARBA00022692"/>
    </source>
</evidence>
<protein>
    <recommendedName>
        <fullName evidence="10">Elongation of very long chain fatty acids protein</fullName>
        <ecNumber evidence="10">2.3.1.199</ecNumber>
    </recommendedName>
    <alternativeName>
        <fullName evidence="10">Very-long-chain 3-oxoacyl-CoA synthase</fullName>
    </alternativeName>
</protein>
<name>A0A0R3SJN5_HYMDI</name>
<keyword evidence="8 10" id="KW-0472">Membrane</keyword>
<evidence type="ECO:0000256" key="7">
    <source>
        <dbReference type="ARBA" id="ARBA00023098"/>
    </source>
</evidence>
<accession>A0A0R3SJN5</accession>
<evidence type="ECO:0000256" key="3">
    <source>
        <dbReference type="ARBA" id="ARBA00022679"/>
    </source>
</evidence>
<comment type="similarity">
    <text evidence="10">Belongs to the ELO family.</text>
</comment>
<evidence type="ECO:0000256" key="10">
    <source>
        <dbReference type="RuleBase" id="RU361115"/>
    </source>
</evidence>
<dbReference type="InterPro" id="IPR002076">
    <property type="entry name" value="ELO_fam"/>
</dbReference>
<evidence type="ECO:0000256" key="1">
    <source>
        <dbReference type="ARBA" id="ARBA00004141"/>
    </source>
</evidence>
<dbReference type="PANTHER" id="PTHR11157">
    <property type="entry name" value="FATTY ACID ACYL TRANSFERASE-RELATED"/>
    <property type="match status" value="1"/>
</dbReference>
<keyword evidence="2 10" id="KW-0444">Lipid biosynthesis</keyword>
<feature type="transmembrane region" description="Helical" evidence="10">
    <location>
        <begin position="192"/>
        <end position="211"/>
    </location>
</feature>
<dbReference type="GO" id="GO:0042761">
    <property type="term" value="P:very long-chain fatty acid biosynthetic process"/>
    <property type="evidence" value="ECO:0007669"/>
    <property type="project" value="TreeGrafter"/>
</dbReference>
<dbReference type="STRING" id="6216.A0A0R3SJN5"/>
<dbReference type="WBParaSite" id="HDID_0000515001-mRNA-1">
    <property type="protein sequence ID" value="HDID_0000515001-mRNA-1"/>
    <property type="gene ID" value="HDID_0000515001"/>
</dbReference>
<dbReference type="GO" id="GO:0034626">
    <property type="term" value="P:fatty acid elongation, polyunsaturated fatty acid"/>
    <property type="evidence" value="ECO:0007669"/>
    <property type="project" value="TreeGrafter"/>
</dbReference>
<keyword evidence="4 10" id="KW-0812">Transmembrane</keyword>
<keyword evidence="5 10" id="KW-0276">Fatty acid metabolism</keyword>
<keyword evidence="9 10" id="KW-0275">Fatty acid biosynthesis</keyword>
<dbReference type="GO" id="GO:0005789">
    <property type="term" value="C:endoplasmic reticulum membrane"/>
    <property type="evidence" value="ECO:0007669"/>
    <property type="project" value="TreeGrafter"/>
</dbReference>
<dbReference type="EC" id="2.3.1.199" evidence="10"/>
<keyword evidence="6 10" id="KW-1133">Transmembrane helix</keyword>
<dbReference type="GO" id="GO:0019367">
    <property type="term" value="P:fatty acid elongation, saturated fatty acid"/>
    <property type="evidence" value="ECO:0007669"/>
    <property type="project" value="TreeGrafter"/>
</dbReference>
<feature type="transmembrane region" description="Helical" evidence="10">
    <location>
        <begin position="161"/>
        <end position="180"/>
    </location>
</feature>
<evidence type="ECO:0000256" key="6">
    <source>
        <dbReference type="ARBA" id="ARBA00022989"/>
    </source>
</evidence>
<dbReference type="GO" id="GO:0034625">
    <property type="term" value="P:fatty acid elongation, monounsaturated fatty acid"/>
    <property type="evidence" value="ECO:0007669"/>
    <property type="project" value="TreeGrafter"/>
</dbReference>
<keyword evidence="7 10" id="KW-0443">Lipid metabolism</keyword>
<proteinExistence type="inferred from homology"/>
<evidence type="ECO:0000256" key="9">
    <source>
        <dbReference type="ARBA" id="ARBA00023160"/>
    </source>
</evidence>
<evidence type="ECO:0000256" key="8">
    <source>
        <dbReference type="ARBA" id="ARBA00023136"/>
    </source>
</evidence>
<organism evidence="11">
    <name type="scientific">Hymenolepis diminuta</name>
    <name type="common">Rat tapeworm</name>
    <dbReference type="NCBI Taxonomy" id="6216"/>
    <lineage>
        <taxon>Eukaryota</taxon>
        <taxon>Metazoa</taxon>
        <taxon>Spiralia</taxon>
        <taxon>Lophotrochozoa</taxon>
        <taxon>Platyhelminthes</taxon>
        <taxon>Cestoda</taxon>
        <taxon>Eucestoda</taxon>
        <taxon>Cyclophyllidea</taxon>
        <taxon>Hymenolepididae</taxon>
        <taxon>Hymenolepis</taxon>
    </lineage>
</organism>